<feature type="transmembrane region" description="Helical" evidence="17">
    <location>
        <begin position="266"/>
        <end position="288"/>
    </location>
</feature>
<feature type="transmembrane region" description="Helical" evidence="17">
    <location>
        <begin position="369"/>
        <end position="394"/>
    </location>
</feature>
<feature type="transmembrane region" description="Helical" evidence="17">
    <location>
        <begin position="336"/>
        <end position="357"/>
    </location>
</feature>
<evidence type="ECO:0000256" key="9">
    <source>
        <dbReference type="ARBA" id="ARBA00022967"/>
    </source>
</evidence>
<feature type="transmembrane region" description="Helical" evidence="17">
    <location>
        <begin position="57"/>
        <end position="73"/>
    </location>
</feature>
<feature type="transmembrane region" description="Helical" evidence="17">
    <location>
        <begin position="237"/>
        <end position="259"/>
    </location>
</feature>
<feature type="transmembrane region" description="Helical" evidence="17">
    <location>
        <begin position="415"/>
        <end position="437"/>
    </location>
</feature>
<feature type="transmembrane region" description="Helical" evidence="17">
    <location>
        <begin position="294"/>
        <end position="315"/>
    </location>
</feature>
<keyword evidence="14 17" id="KW-0496">Mitochondrion</keyword>
<evidence type="ECO:0000256" key="7">
    <source>
        <dbReference type="ARBA" id="ARBA00022660"/>
    </source>
</evidence>
<feature type="transmembrane region" description="Helical" evidence="17">
    <location>
        <begin position="85"/>
        <end position="101"/>
    </location>
</feature>
<keyword evidence="11 17" id="KW-1133">Transmembrane helix</keyword>
<dbReference type="AlphaFoldDB" id="I6MR82"/>
<comment type="catalytic activity">
    <reaction evidence="16 17">
        <text>a ubiquinone + NADH + 5 H(+)(in) = a ubiquinol + NAD(+) + 4 H(+)(out)</text>
        <dbReference type="Rhea" id="RHEA:29091"/>
        <dbReference type="Rhea" id="RHEA-COMP:9565"/>
        <dbReference type="Rhea" id="RHEA-COMP:9566"/>
        <dbReference type="ChEBI" id="CHEBI:15378"/>
        <dbReference type="ChEBI" id="CHEBI:16389"/>
        <dbReference type="ChEBI" id="CHEBI:17976"/>
        <dbReference type="ChEBI" id="CHEBI:57540"/>
        <dbReference type="ChEBI" id="CHEBI:57945"/>
        <dbReference type="EC" id="7.1.1.2"/>
    </reaction>
</comment>
<accession>I6MR82</accession>
<dbReference type="GO" id="GO:0003954">
    <property type="term" value="F:NADH dehydrogenase activity"/>
    <property type="evidence" value="ECO:0007669"/>
    <property type="project" value="TreeGrafter"/>
</dbReference>
<evidence type="ECO:0000256" key="8">
    <source>
        <dbReference type="ARBA" id="ARBA00022692"/>
    </source>
</evidence>
<dbReference type="InterPro" id="IPR000260">
    <property type="entry name" value="NADH4_N"/>
</dbReference>
<gene>
    <name evidence="20" type="primary">nad4</name>
</gene>
<evidence type="ECO:0000256" key="4">
    <source>
        <dbReference type="ARBA" id="ARBA00012944"/>
    </source>
</evidence>
<evidence type="ECO:0000256" key="17">
    <source>
        <dbReference type="RuleBase" id="RU003297"/>
    </source>
</evidence>
<evidence type="ECO:0000256" key="10">
    <source>
        <dbReference type="ARBA" id="ARBA00022982"/>
    </source>
</evidence>
<feature type="domain" description="NADH:ubiquinone oxidoreductase chain 4 N-terminal" evidence="19">
    <location>
        <begin position="1"/>
        <end position="96"/>
    </location>
</feature>
<dbReference type="GO" id="GO:0042773">
    <property type="term" value="P:ATP synthesis coupled electron transport"/>
    <property type="evidence" value="ECO:0007669"/>
    <property type="project" value="InterPro"/>
</dbReference>
<keyword evidence="7 17" id="KW-0679">Respiratory chain</keyword>
<keyword evidence="10 17" id="KW-0249">Electron transport</keyword>
<dbReference type="InterPro" id="IPR003918">
    <property type="entry name" value="NADH_UbQ_OxRdtase"/>
</dbReference>
<evidence type="ECO:0000256" key="6">
    <source>
        <dbReference type="ARBA" id="ARBA00022448"/>
    </source>
</evidence>
<evidence type="ECO:0000256" key="1">
    <source>
        <dbReference type="ARBA" id="ARBA00003257"/>
    </source>
</evidence>
<feature type="transmembrane region" description="Helical" evidence="17">
    <location>
        <begin position="107"/>
        <end position="125"/>
    </location>
</feature>
<evidence type="ECO:0000256" key="2">
    <source>
        <dbReference type="ARBA" id="ARBA00004225"/>
    </source>
</evidence>
<protein>
    <recommendedName>
        <fullName evidence="5 17">NADH-ubiquinone oxidoreductase chain 4</fullName>
        <ecNumber evidence="4 17">7.1.1.2</ecNumber>
    </recommendedName>
</protein>
<evidence type="ECO:0000259" key="19">
    <source>
        <dbReference type="Pfam" id="PF01059"/>
    </source>
</evidence>
<comment type="function">
    <text evidence="1">Core subunit of the mitochondrial membrane respiratory chain NADH dehydrogenase (Complex I) that is believed to belong to the minimal assembly required for catalysis. Complex I functions in the transfer of electrons from NADH to the respiratory chain. The immediate electron acceptor for the enzyme is believed to be ubiquinone.</text>
</comment>
<name>I6MR82_IXORI</name>
<feature type="transmembrane region" description="Helical" evidence="17">
    <location>
        <begin position="137"/>
        <end position="156"/>
    </location>
</feature>
<dbReference type="GO" id="GO:0048039">
    <property type="term" value="F:ubiquinone binding"/>
    <property type="evidence" value="ECO:0007669"/>
    <property type="project" value="TreeGrafter"/>
</dbReference>
<sequence>MLKLFFSLLMMIWMCMILKGMELILVLFLFLSLLFVNLIDSGVVVFKLGSDLLSMNLFMLSVWMMILMMLASFKEMLYENKYFKFYLFFMLLLLYLCFYSTNLMMFYFFFEAILFPIIMMIFNWGNQPERLQAGIYMLLYTLFGSLPLFILMILFSEYTLNYLYMDFMIIKSMGPFFLMMMLGFLVKVPMFFVHLWLPKAHVEAPISGSMILAAVLLKLGIYGIYRFKMFFMNELMQMSYIIMVISVLGSMIVGVMCLFQTDIKSLIAYSSVCHMGIVLSGMMSMNFLSSFGSLLLMLGHGLCSSGLFCLGNMLYERFFTRSLLLLKGMNKIFPSVSLWWFLMSVFNMAAPPSMNIFGEIFLVGSLLKFSMMFILPLMMLLFLSAGYSLYLFSYVNHGEGWMMWASNFISVREHFLMLLHFFPLIIWCLKMECFSSWI</sequence>
<geneLocation type="mitochondrion" evidence="20"/>
<evidence type="ECO:0000256" key="12">
    <source>
        <dbReference type="ARBA" id="ARBA00023027"/>
    </source>
</evidence>
<keyword evidence="15 17" id="KW-0472">Membrane</keyword>
<comment type="function">
    <text evidence="17">Core subunit of the mitochondrial membrane respiratory chain NADH dehydrogenase (Complex I) which catalyzes electron transfer from NADH through the respiratory chain, using ubiquinone as an electron acceptor. Essential for the catalytic activity and assembly of complex I.</text>
</comment>
<keyword evidence="12 17" id="KW-0520">NAD</keyword>
<feature type="transmembrane region" description="Helical" evidence="17">
    <location>
        <begin position="176"/>
        <end position="197"/>
    </location>
</feature>
<evidence type="ECO:0000256" key="11">
    <source>
        <dbReference type="ARBA" id="ARBA00022989"/>
    </source>
</evidence>
<feature type="domain" description="NADH:quinone oxidoreductase/Mrp antiporter transmembrane" evidence="18">
    <location>
        <begin position="100"/>
        <end position="378"/>
    </location>
</feature>
<dbReference type="PANTHER" id="PTHR43507:SF20">
    <property type="entry name" value="NADH-UBIQUINONE OXIDOREDUCTASE CHAIN 4"/>
    <property type="match status" value="1"/>
</dbReference>
<reference evidence="20" key="1">
    <citation type="journal article" date="2012" name="PLoS ONE">
        <title>Tick-box for 3'-end formation of mitochondrial transcripts in ixodida, Basal chelicerates and Drosophila.</title>
        <authorList>
            <person name="Montagna M."/>
            <person name="Sassera D."/>
            <person name="Griggio F."/>
            <person name="Epis S."/>
            <person name="Bandi C."/>
            <person name="Gissi C."/>
        </authorList>
    </citation>
    <scope>NUCLEOTIDE SEQUENCE</scope>
</reference>
<feature type="transmembrane region" description="Helical" evidence="17">
    <location>
        <begin position="204"/>
        <end position="225"/>
    </location>
</feature>
<keyword evidence="9" id="KW-1278">Translocase</keyword>
<dbReference type="PANTHER" id="PTHR43507">
    <property type="entry name" value="NADH-UBIQUINONE OXIDOREDUCTASE CHAIN 4"/>
    <property type="match status" value="1"/>
</dbReference>
<comment type="subcellular location">
    <subcellularLocation>
        <location evidence="2 17">Mitochondrion membrane</location>
        <topology evidence="2 17">Multi-pass membrane protein</topology>
    </subcellularLocation>
</comment>
<dbReference type="InterPro" id="IPR001750">
    <property type="entry name" value="ND/Mrp_TM"/>
</dbReference>
<dbReference type="PRINTS" id="PR01437">
    <property type="entry name" value="NUOXDRDTASE4"/>
</dbReference>
<keyword evidence="6 17" id="KW-0813">Transport</keyword>
<evidence type="ECO:0000313" key="20">
    <source>
        <dbReference type="EMBL" id="AEM23573.2"/>
    </source>
</evidence>
<dbReference type="GO" id="GO:0031966">
    <property type="term" value="C:mitochondrial membrane"/>
    <property type="evidence" value="ECO:0007669"/>
    <property type="project" value="UniProtKB-SubCell"/>
</dbReference>
<evidence type="ECO:0000256" key="16">
    <source>
        <dbReference type="ARBA" id="ARBA00049551"/>
    </source>
</evidence>
<keyword evidence="13 17" id="KW-0830">Ubiquinone</keyword>
<dbReference type="EC" id="7.1.1.2" evidence="4 17"/>
<dbReference type="EMBL" id="JN248424">
    <property type="protein sequence ID" value="AEM23573.2"/>
    <property type="molecule type" value="Genomic_DNA"/>
</dbReference>
<evidence type="ECO:0000256" key="13">
    <source>
        <dbReference type="ARBA" id="ARBA00023075"/>
    </source>
</evidence>
<evidence type="ECO:0000259" key="18">
    <source>
        <dbReference type="Pfam" id="PF00361"/>
    </source>
</evidence>
<dbReference type="GO" id="GO:0008137">
    <property type="term" value="F:NADH dehydrogenase (ubiquinone) activity"/>
    <property type="evidence" value="ECO:0007669"/>
    <property type="project" value="UniProtKB-UniRule"/>
</dbReference>
<dbReference type="Pfam" id="PF00361">
    <property type="entry name" value="Proton_antipo_M"/>
    <property type="match status" value="1"/>
</dbReference>
<evidence type="ECO:0000256" key="5">
    <source>
        <dbReference type="ARBA" id="ARBA00021006"/>
    </source>
</evidence>
<evidence type="ECO:0000256" key="15">
    <source>
        <dbReference type="ARBA" id="ARBA00023136"/>
    </source>
</evidence>
<dbReference type="Pfam" id="PF01059">
    <property type="entry name" value="Oxidored_q5_N"/>
    <property type="match status" value="1"/>
</dbReference>
<keyword evidence="8 17" id="KW-0812">Transmembrane</keyword>
<comment type="similarity">
    <text evidence="3 17">Belongs to the complex I subunit 4 family.</text>
</comment>
<evidence type="ECO:0000256" key="14">
    <source>
        <dbReference type="ARBA" id="ARBA00023128"/>
    </source>
</evidence>
<organism evidence="20">
    <name type="scientific">Ixodes ricinus</name>
    <name type="common">Common tick</name>
    <name type="synonym">Acarus ricinus</name>
    <dbReference type="NCBI Taxonomy" id="34613"/>
    <lineage>
        <taxon>Eukaryota</taxon>
        <taxon>Metazoa</taxon>
        <taxon>Ecdysozoa</taxon>
        <taxon>Arthropoda</taxon>
        <taxon>Chelicerata</taxon>
        <taxon>Arachnida</taxon>
        <taxon>Acari</taxon>
        <taxon>Parasitiformes</taxon>
        <taxon>Ixodida</taxon>
        <taxon>Ixodoidea</taxon>
        <taxon>Ixodidae</taxon>
        <taxon>Ixodinae</taxon>
        <taxon>Ixodes</taxon>
    </lineage>
</organism>
<dbReference type="GO" id="GO:0015990">
    <property type="term" value="P:electron transport coupled proton transport"/>
    <property type="evidence" value="ECO:0007669"/>
    <property type="project" value="TreeGrafter"/>
</dbReference>
<evidence type="ECO:0000256" key="3">
    <source>
        <dbReference type="ARBA" id="ARBA00009025"/>
    </source>
</evidence>
<proteinExistence type="inferred from homology"/>